<reference evidence="1" key="1">
    <citation type="submission" date="2022-09" db="EMBL/GenBank/DDBJ databases">
        <title>A Global Phylogenomic Analysis of the Shiitake Genus Lentinula.</title>
        <authorList>
            <consortium name="DOE Joint Genome Institute"/>
            <person name="Sierra-Patev S."/>
            <person name="Min B."/>
            <person name="Naranjo-Ortiz M."/>
            <person name="Looney B."/>
            <person name="Konkel Z."/>
            <person name="Slot J.C."/>
            <person name="Sakamoto Y."/>
            <person name="Steenwyk J.L."/>
            <person name="Rokas A."/>
            <person name="Carro J."/>
            <person name="Camarero S."/>
            <person name="Ferreira P."/>
            <person name="Molpeceres G."/>
            <person name="Ruiz-Duenas F.J."/>
            <person name="Serrano A."/>
            <person name="Henrissat B."/>
            <person name="Drula E."/>
            <person name="Hughes K.W."/>
            <person name="Mata J.L."/>
            <person name="Ishikawa N.K."/>
            <person name="Vargas-Isla R."/>
            <person name="Ushijima S."/>
            <person name="Smith C.A."/>
            <person name="Ahrendt S."/>
            <person name="Andreopoulos W."/>
            <person name="He G."/>
            <person name="Labutti K."/>
            <person name="Lipzen A."/>
            <person name="Ng V."/>
            <person name="Riley R."/>
            <person name="Sandor L."/>
            <person name="Barry K."/>
            <person name="Martinez A.T."/>
            <person name="Xiao Y."/>
            <person name="Gibbons J.G."/>
            <person name="Terashima K."/>
            <person name="Grigoriev I.V."/>
            <person name="Hibbett D.S."/>
        </authorList>
    </citation>
    <scope>NUCLEOTIDE SEQUENCE</scope>
    <source>
        <strain evidence="1">TMI1499</strain>
    </source>
</reference>
<name>A0ACC1TGN4_9AGAR</name>
<keyword evidence="2" id="KW-1185">Reference proteome</keyword>
<dbReference type="Proteomes" id="UP001163835">
    <property type="component" value="Unassembled WGS sequence"/>
</dbReference>
<evidence type="ECO:0000313" key="1">
    <source>
        <dbReference type="EMBL" id="KAJ3803714.1"/>
    </source>
</evidence>
<gene>
    <name evidence="1" type="ORF">F5876DRAFT_54201</name>
</gene>
<evidence type="ECO:0000313" key="2">
    <source>
        <dbReference type="Proteomes" id="UP001163835"/>
    </source>
</evidence>
<feature type="non-terminal residue" evidence="1">
    <location>
        <position position="1"/>
    </location>
</feature>
<protein>
    <submittedName>
        <fullName evidence="1">Uncharacterized protein</fullName>
    </submittedName>
</protein>
<organism evidence="1 2">
    <name type="scientific">Lentinula aff. lateritia</name>
    <dbReference type="NCBI Taxonomy" id="2804960"/>
    <lineage>
        <taxon>Eukaryota</taxon>
        <taxon>Fungi</taxon>
        <taxon>Dikarya</taxon>
        <taxon>Basidiomycota</taxon>
        <taxon>Agaricomycotina</taxon>
        <taxon>Agaricomycetes</taxon>
        <taxon>Agaricomycetidae</taxon>
        <taxon>Agaricales</taxon>
        <taxon>Marasmiineae</taxon>
        <taxon>Omphalotaceae</taxon>
        <taxon>Lentinula</taxon>
    </lineage>
</organism>
<proteinExistence type="predicted"/>
<sequence length="135" mass="15538">YLNGFNPTILETLLCNHDVKLVTNGDETQDMTMYATNYSSKQQPRTWNKSALLAKQHAFHKKQEAKTAEADVANRRLVSRCAISLSREREMSAPEVISHLMGWGDRYIPHHFNAIYLDGILYALRCAFPVLQERR</sequence>
<dbReference type="EMBL" id="MU796931">
    <property type="protein sequence ID" value="KAJ3803714.1"/>
    <property type="molecule type" value="Genomic_DNA"/>
</dbReference>
<comment type="caution">
    <text evidence="1">The sequence shown here is derived from an EMBL/GenBank/DDBJ whole genome shotgun (WGS) entry which is preliminary data.</text>
</comment>
<accession>A0ACC1TGN4</accession>